<proteinExistence type="predicted"/>
<evidence type="ECO:0000313" key="2">
    <source>
        <dbReference type="EMBL" id="PWZ02236.1"/>
    </source>
</evidence>
<feature type="region of interest" description="Disordered" evidence="1">
    <location>
        <begin position="693"/>
        <end position="769"/>
    </location>
</feature>
<evidence type="ECO:0000256" key="1">
    <source>
        <dbReference type="SAM" id="MobiDB-lite"/>
    </source>
</evidence>
<feature type="compositionally biased region" description="Polar residues" evidence="1">
    <location>
        <begin position="169"/>
        <end position="206"/>
    </location>
</feature>
<dbReference type="PANTHER" id="PTHR15615">
    <property type="match status" value="1"/>
</dbReference>
<feature type="compositionally biased region" description="Basic and acidic residues" evidence="1">
    <location>
        <begin position="257"/>
        <end position="266"/>
    </location>
</feature>
<dbReference type="EMBL" id="KZ819189">
    <property type="protein sequence ID" value="PWZ02236.1"/>
    <property type="molecule type" value="Genomic_DNA"/>
</dbReference>
<reference evidence="2 3" key="1">
    <citation type="journal article" date="2018" name="Mol. Biol. Evol.">
        <title>Broad Genomic Sampling Reveals a Smut Pathogenic Ancestry of the Fungal Clade Ustilaginomycotina.</title>
        <authorList>
            <person name="Kijpornyongpan T."/>
            <person name="Mondo S.J."/>
            <person name="Barry K."/>
            <person name="Sandor L."/>
            <person name="Lee J."/>
            <person name="Lipzen A."/>
            <person name="Pangilinan J."/>
            <person name="LaButti K."/>
            <person name="Hainaut M."/>
            <person name="Henrissat B."/>
            <person name="Grigoriev I.V."/>
            <person name="Spatafora J.W."/>
            <person name="Aime M.C."/>
        </authorList>
    </citation>
    <scope>NUCLEOTIDE SEQUENCE [LARGE SCALE GENOMIC DNA]</scope>
    <source>
        <strain evidence="2 3">MCA 3645</strain>
    </source>
</reference>
<feature type="compositionally biased region" description="Polar residues" evidence="1">
    <location>
        <begin position="240"/>
        <end position="250"/>
    </location>
</feature>
<dbReference type="AlphaFoldDB" id="A0A317XV71"/>
<gene>
    <name evidence="2" type="ORF">BCV70DRAFT_204924</name>
</gene>
<evidence type="ECO:0000313" key="3">
    <source>
        <dbReference type="Proteomes" id="UP000246740"/>
    </source>
</evidence>
<protein>
    <submittedName>
        <fullName evidence="2">Cyclin-domain-containing protein</fullName>
    </submittedName>
</protein>
<dbReference type="GO" id="GO:0016538">
    <property type="term" value="F:cyclin-dependent protein serine/threonine kinase regulator activity"/>
    <property type="evidence" value="ECO:0007669"/>
    <property type="project" value="TreeGrafter"/>
</dbReference>
<dbReference type="InterPro" id="IPR013922">
    <property type="entry name" value="Cyclin_PHO80-like"/>
</dbReference>
<organism evidence="2 3">
    <name type="scientific">Testicularia cyperi</name>
    <dbReference type="NCBI Taxonomy" id="1882483"/>
    <lineage>
        <taxon>Eukaryota</taxon>
        <taxon>Fungi</taxon>
        <taxon>Dikarya</taxon>
        <taxon>Basidiomycota</taxon>
        <taxon>Ustilaginomycotina</taxon>
        <taxon>Ustilaginomycetes</taxon>
        <taxon>Ustilaginales</taxon>
        <taxon>Anthracoideaceae</taxon>
        <taxon>Testicularia</taxon>
    </lineage>
</organism>
<dbReference type="GO" id="GO:0019901">
    <property type="term" value="F:protein kinase binding"/>
    <property type="evidence" value="ECO:0007669"/>
    <property type="project" value="InterPro"/>
</dbReference>
<dbReference type="OrthoDB" id="1060854at2759"/>
<dbReference type="CDD" id="cd20558">
    <property type="entry name" value="CYCLIN_ScPCL7-like"/>
    <property type="match status" value="1"/>
</dbReference>
<feature type="region of interest" description="Disordered" evidence="1">
    <location>
        <begin position="407"/>
        <end position="465"/>
    </location>
</feature>
<feature type="compositionally biased region" description="Polar residues" evidence="1">
    <location>
        <begin position="340"/>
        <end position="362"/>
    </location>
</feature>
<feature type="compositionally biased region" description="Low complexity" evidence="1">
    <location>
        <begin position="720"/>
        <end position="729"/>
    </location>
</feature>
<dbReference type="GO" id="GO:0005634">
    <property type="term" value="C:nucleus"/>
    <property type="evidence" value="ECO:0007669"/>
    <property type="project" value="TreeGrafter"/>
</dbReference>
<feature type="region of interest" description="Disordered" evidence="1">
    <location>
        <begin position="532"/>
        <end position="576"/>
    </location>
</feature>
<dbReference type="Pfam" id="PF08613">
    <property type="entry name" value="Cyclin"/>
    <property type="match status" value="2"/>
</dbReference>
<feature type="compositionally biased region" description="Basic and acidic residues" evidence="1">
    <location>
        <begin position="564"/>
        <end position="575"/>
    </location>
</feature>
<dbReference type="PANTHER" id="PTHR15615:SF94">
    <property type="entry name" value="PHO85 CYCLIN-6-RELATED"/>
    <property type="match status" value="1"/>
</dbReference>
<accession>A0A317XV71</accession>
<dbReference type="Proteomes" id="UP000246740">
    <property type="component" value="Unassembled WGS sequence"/>
</dbReference>
<feature type="compositionally biased region" description="Low complexity" evidence="1">
    <location>
        <begin position="307"/>
        <end position="339"/>
    </location>
</feature>
<name>A0A317XV71_9BASI</name>
<dbReference type="STRING" id="1882483.A0A317XV71"/>
<dbReference type="Gene3D" id="1.10.472.10">
    <property type="entry name" value="Cyclin-like"/>
    <property type="match status" value="1"/>
</dbReference>
<keyword evidence="3" id="KW-1185">Reference proteome</keyword>
<feature type="compositionally biased region" description="Polar residues" evidence="1">
    <location>
        <begin position="131"/>
        <end position="143"/>
    </location>
</feature>
<feature type="compositionally biased region" description="Low complexity" evidence="1">
    <location>
        <begin position="535"/>
        <end position="548"/>
    </location>
</feature>
<feature type="compositionally biased region" description="Polar residues" evidence="1">
    <location>
        <begin position="152"/>
        <end position="162"/>
    </location>
</feature>
<sequence>MTFRDVAALFVFRHFRQSCRLHAARFQLPPPRRSPHPLSPHLGIAGEQDPASRSAQSPPGATSSQSSASGSCYASSSSIASFAPGAPLSDPPSSSTSPASTYERGSSHSLVSPAGVDKPASPYTSVGFHNHSATSASGSASMEHQSDAHTLGSYSVSSSTAATRGPVQPNANGMNQSPSTSFSWNPTGHGSSYTAGANFSTHSDTAPESHAYGTSPESNRGPAAKARRTSPGGSRASGDLQPTNSASQYEHLSPRSHGTDVRRDHVSAQASEARLDTRRSHSPVSTGPLLQARPQVQRADDTVPAHQQQQQSRSLASQQGTPSRPSHLSPRSRLNSNSLAPSPSTFGTGASVGSSPGATSESLRAKSETSSRHKQPVLPKMDLATFPSQELLKVLATLLHEIATANDEFQPDGGKDDARRTKRSARSRDKAGVSTSSQMAGEVGGSDSTRNPSAPAGSHLSFNDARRPSITTAALGALTTPSSTLCFHARNVPSISIESYLLRILKYCPTTNEVFLSLLVYFDRMSRMGTGAKPGANGEGEVAGEAAGLPRAAERASGQMSHELGADTRLAKDGPSDVGIDTSAEMGYTHPGIRGFAIDSYNVHRLVIAGVTVASKFFSDVFYTNSRYAKVGGLPPHELNQLELQFLLLNDFRLTIPLEEMQRYADQLLMYGSGRPENVKMVKDVGLPAAPARPTASVQLDGGKDATPADNKSKSAVEPSSHVAAAVARDVSRDGAIEAEPSQQSFEESAPTEGEGTTDAQGDVQMQDA</sequence>
<dbReference type="InParanoid" id="A0A317XV71"/>
<feature type="compositionally biased region" description="Low complexity" evidence="1">
    <location>
        <begin position="54"/>
        <end position="101"/>
    </location>
</feature>
<feature type="region of interest" description="Disordered" evidence="1">
    <location>
        <begin position="26"/>
        <end position="381"/>
    </location>
</feature>
<dbReference type="GO" id="GO:0000307">
    <property type="term" value="C:cyclin-dependent protein kinase holoenzyme complex"/>
    <property type="evidence" value="ECO:0007669"/>
    <property type="project" value="TreeGrafter"/>
</dbReference>